<accession>A0ACB9AIL8</accession>
<keyword evidence="2" id="KW-1185">Reference proteome</keyword>
<evidence type="ECO:0000313" key="2">
    <source>
        <dbReference type="Proteomes" id="UP001055811"/>
    </source>
</evidence>
<dbReference type="EMBL" id="CM042015">
    <property type="protein sequence ID" value="KAI3709997.1"/>
    <property type="molecule type" value="Genomic_DNA"/>
</dbReference>
<protein>
    <submittedName>
        <fullName evidence="1">Uncharacterized protein</fullName>
    </submittedName>
</protein>
<dbReference type="Proteomes" id="UP001055811">
    <property type="component" value="Linkage Group LG07"/>
</dbReference>
<evidence type="ECO:0000313" key="1">
    <source>
        <dbReference type="EMBL" id="KAI3709997.1"/>
    </source>
</evidence>
<reference evidence="1 2" key="2">
    <citation type="journal article" date="2022" name="Mol. Ecol. Resour.">
        <title>The genomes of chicory, endive, great burdock and yacon provide insights into Asteraceae paleo-polyploidization history and plant inulin production.</title>
        <authorList>
            <person name="Fan W."/>
            <person name="Wang S."/>
            <person name="Wang H."/>
            <person name="Wang A."/>
            <person name="Jiang F."/>
            <person name="Liu H."/>
            <person name="Zhao H."/>
            <person name="Xu D."/>
            <person name="Zhang Y."/>
        </authorList>
    </citation>
    <scope>NUCLEOTIDE SEQUENCE [LARGE SCALE GENOMIC DNA]</scope>
    <source>
        <strain evidence="2">cv. Punajuju</strain>
        <tissue evidence="1">Leaves</tissue>
    </source>
</reference>
<comment type="caution">
    <text evidence="1">The sequence shown here is derived from an EMBL/GenBank/DDBJ whole genome shotgun (WGS) entry which is preliminary data.</text>
</comment>
<name>A0ACB9AIL8_CICIN</name>
<reference evidence="2" key="1">
    <citation type="journal article" date="2022" name="Mol. Ecol. Resour.">
        <title>The genomes of chicory, endive, great burdock and yacon provide insights into Asteraceae palaeo-polyploidization history and plant inulin production.</title>
        <authorList>
            <person name="Fan W."/>
            <person name="Wang S."/>
            <person name="Wang H."/>
            <person name="Wang A."/>
            <person name="Jiang F."/>
            <person name="Liu H."/>
            <person name="Zhao H."/>
            <person name="Xu D."/>
            <person name="Zhang Y."/>
        </authorList>
    </citation>
    <scope>NUCLEOTIDE SEQUENCE [LARGE SCALE GENOMIC DNA]</scope>
    <source>
        <strain evidence="2">cv. Punajuju</strain>
    </source>
</reference>
<proteinExistence type="predicted"/>
<sequence length="114" mass="12452">MDLTGSLDPCVEVKLKIADHNYNSSELEKELLLDDEDENTVSPSPTSSSYSSCASSSASPATRICPKQLLSDSAVAIADGKSDSVEEILLLHPRHYRPMIMARLHRLLLPVTEV</sequence>
<organism evidence="1 2">
    <name type="scientific">Cichorium intybus</name>
    <name type="common">Chicory</name>
    <dbReference type="NCBI Taxonomy" id="13427"/>
    <lineage>
        <taxon>Eukaryota</taxon>
        <taxon>Viridiplantae</taxon>
        <taxon>Streptophyta</taxon>
        <taxon>Embryophyta</taxon>
        <taxon>Tracheophyta</taxon>
        <taxon>Spermatophyta</taxon>
        <taxon>Magnoliopsida</taxon>
        <taxon>eudicotyledons</taxon>
        <taxon>Gunneridae</taxon>
        <taxon>Pentapetalae</taxon>
        <taxon>asterids</taxon>
        <taxon>campanulids</taxon>
        <taxon>Asterales</taxon>
        <taxon>Asteraceae</taxon>
        <taxon>Cichorioideae</taxon>
        <taxon>Cichorieae</taxon>
        <taxon>Cichoriinae</taxon>
        <taxon>Cichorium</taxon>
    </lineage>
</organism>
<gene>
    <name evidence="1" type="ORF">L2E82_39770</name>
</gene>